<keyword evidence="3 10" id="KW-1134">Transmembrane beta strand</keyword>
<dbReference type="GO" id="GO:0015344">
    <property type="term" value="F:siderophore uptake transmembrane transporter activity"/>
    <property type="evidence" value="ECO:0007669"/>
    <property type="project" value="TreeGrafter"/>
</dbReference>
<accession>A0A641QEX9</accession>
<feature type="domain" description="TonB-dependent receptor plug" evidence="13">
    <location>
        <begin position="138"/>
        <end position="240"/>
    </location>
</feature>
<keyword evidence="7 10" id="KW-0472">Membrane</keyword>
<dbReference type="InterPro" id="IPR023996">
    <property type="entry name" value="TonB-dep_OMP_SusC/RagA"/>
</dbReference>
<protein>
    <submittedName>
        <fullName evidence="14">SusC/RagA family TonB-linked outer membrane protein</fullName>
    </submittedName>
</protein>
<gene>
    <name evidence="14" type="ORF">F3D74_04920</name>
</gene>
<evidence type="ECO:0000256" key="10">
    <source>
        <dbReference type="PROSITE-ProRule" id="PRU01360"/>
    </source>
</evidence>
<dbReference type="InterPro" id="IPR023997">
    <property type="entry name" value="TonB-dep_OMP_SusC/RagA_CS"/>
</dbReference>
<evidence type="ECO:0000256" key="7">
    <source>
        <dbReference type="ARBA" id="ARBA00023136"/>
    </source>
</evidence>
<evidence type="ECO:0000259" key="12">
    <source>
        <dbReference type="Pfam" id="PF00593"/>
    </source>
</evidence>
<keyword evidence="4 10" id="KW-0812">Transmembrane</keyword>
<evidence type="ECO:0000256" key="4">
    <source>
        <dbReference type="ARBA" id="ARBA00022692"/>
    </source>
</evidence>
<evidence type="ECO:0000256" key="6">
    <source>
        <dbReference type="ARBA" id="ARBA00023077"/>
    </source>
</evidence>
<evidence type="ECO:0000256" key="5">
    <source>
        <dbReference type="ARBA" id="ARBA00022729"/>
    </source>
</evidence>
<reference evidence="14" key="1">
    <citation type="journal article" date="2019" name="Nat. Med.">
        <title>A library of human gut bacterial isolates paired with longitudinal multiomics data enables mechanistic microbiome research.</title>
        <authorList>
            <person name="Poyet M."/>
            <person name="Groussin M."/>
            <person name="Gibbons S.M."/>
            <person name="Avila-Pacheco J."/>
            <person name="Jiang X."/>
            <person name="Kearney S.M."/>
            <person name="Perrotta A.R."/>
            <person name="Berdy B."/>
            <person name="Zhao S."/>
            <person name="Lieberman T.D."/>
            <person name="Swanson P.K."/>
            <person name="Smith M."/>
            <person name="Roesemann S."/>
            <person name="Alexander J.E."/>
            <person name="Rich S.A."/>
            <person name="Livny J."/>
            <person name="Vlamakis H."/>
            <person name="Clish C."/>
            <person name="Bullock K."/>
            <person name="Deik A."/>
            <person name="Scott J."/>
            <person name="Pierce K.A."/>
            <person name="Xavier R.J."/>
            <person name="Alm E.J."/>
        </authorList>
    </citation>
    <scope>NUCLEOTIDE SEQUENCE</scope>
    <source>
        <strain evidence="14">BIOML-A154</strain>
    </source>
</reference>
<evidence type="ECO:0000256" key="3">
    <source>
        <dbReference type="ARBA" id="ARBA00022452"/>
    </source>
</evidence>
<evidence type="ECO:0000256" key="11">
    <source>
        <dbReference type="RuleBase" id="RU003357"/>
    </source>
</evidence>
<dbReference type="SUPFAM" id="SSF56935">
    <property type="entry name" value="Porins"/>
    <property type="match status" value="1"/>
</dbReference>
<comment type="subcellular location">
    <subcellularLocation>
        <location evidence="1 10">Cell outer membrane</location>
        <topology evidence="1 10">Multi-pass membrane protein</topology>
    </subcellularLocation>
</comment>
<evidence type="ECO:0000256" key="2">
    <source>
        <dbReference type="ARBA" id="ARBA00022448"/>
    </source>
</evidence>
<dbReference type="EMBL" id="VWKV01000005">
    <property type="protein sequence ID" value="KAA3964531.1"/>
    <property type="molecule type" value="Genomic_DNA"/>
</dbReference>
<evidence type="ECO:0000256" key="8">
    <source>
        <dbReference type="ARBA" id="ARBA00023170"/>
    </source>
</evidence>
<dbReference type="InterPro" id="IPR008969">
    <property type="entry name" value="CarboxyPept-like_regulatory"/>
</dbReference>
<keyword evidence="8" id="KW-0675">Receptor</keyword>
<dbReference type="InterPro" id="IPR036942">
    <property type="entry name" value="Beta-barrel_TonB_sf"/>
</dbReference>
<dbReference type="InterPro" id="IPR000531">
    <property type="entry name" value="Beta-barrel_TonB"/>
</dbReference>
<dbReference type="Pfam" id="PF00593">
    <property type="entry name" value="TonB_dep_Rec_b-barrel"/>
    <property type="match status" value="1"/>
</dbReference>
<dbReference type="AlphaFoldDB" id="A0A641QEX9"/>
<dbReference type="PROSITE" id="PS52016">
    <property type="entry name" value="TONB_DEPENDENT_REC_3"/>
    <property type="match status" value="1"/>
</dbReference>
<dbReference type="GO" id="GO:0044718">
    <property type="term" value="P:siderophore transmembrane transport"/>
    <property type="evidence" value="ECO:0007669"/>
    <property type="project" value="TreeGrafter"/>
</dbReference>
<dbReference type="InterPro" id="IPR039426">
    <property type="entry name" value="TonB-dep_rcpt-like"/>
</dbReference>
<organism evidence="14">
    <name type="scientific">Bacteroides ovatus</name>
    <dbReference type="NCBI Taxonomy" id="28116"/>
    <lineage>
        <taxon>Bacteria</taxon>
        <taxon>Pseudomonadati</taxon>
        <taxon>Bacteroidota</taxon>
        <taxon>Bacteroidia</taxon>
        <taxon>Bacteroidales</taxon>
        <taxon>Bacteroidaceae</taxon>
        <taxon>Bacteroides</taxon>
    </lineage>
</organism>
<keyword evidence="5" id="KW-0732">Signal</keyword>
<sequence>MKKIKTIFSMSVLLFGATSLWGQGSGKLTGKILSIKNQPVSGAIVTVLDTVNVTTSKDGTFKFELKDPAKAKEISVWAAGYYPVQQKLNNRSEVVIMMMPEDQYKYNESVVLPFREEGDNKVSSYTSAINIAKKDFLLGVNKVDRALAGQIAGLEVKRSSGMPGEGSYYNLRGIRSLTGDNAPLIVINGVPYMPDKTPSTVIGGFTRDIFQAYNLQDIQNITVLKGAEAAMYGSMGSNGVILIQTDGATSNDLETKISYYGSFGVNWNDKRMPLLGLDDYKSYLSDVGLTIYENPNDFYSNFPFMRDPNDKRYAYLYNNNTDWQDLIYKNSTSTDHLFRVEGGDNIAKYDLSLGYSRENGLIDNTSMERFHTQLNTNILVSQKVNIFASLGLAYMNGHFQEQGMSMATNPVLAAYFRSPLLSPYDKDRDGNILSTYSSYRYGNSRTAAYGVSNPLALINTLDAHNRQYDLNMKAGISYKPFLGFTVSGIVGLYYNFNNEHLFIPGQSDPTILPVVDMYDTRNNAVKEGEAETTNFFLNLNGNYQKTFNYIHKLNAIAGWQMLTTKNEYDAGEGRNTGNDFYQTLGSVQAIGRRFLGYTNNWNWMNFYAHADYTYNDMVQASVNMAVDGASSTGTDVNRFYMYPSVGLTWLGKGWKFLQNTTWINKLNVRAEYGLTGNSRFASTLGSFNYSTVPYQHLSTIVRTNVPNTTLKPETNASLNLGIDLSVLRNRLNISFDYYNNQISDMISAMPLSSIYGSSAHYANIGKMENQGIELSVQASLVRTRDFEWIVGGNIAHATSKIKSLGGEEQVILNYDDEVQMVHRVGESPYQYYGYQADGVFATQVEADEANLSNRTGVRYNAGDVRFVDQNGDNRIDDKDRVLLGSAAPSYFGGFYTQFKYKGFALSAEFSYSKDNMAYNAVRQQLESVSTTHNQSLAVVNRWSLDGEVTDIPRAVWNDPVGNSYFSSRWIEDASYLRMKNITLSYTFTKKLWNFFRAGTIYVTGENLFTATKYLGMEPEFSYSYTENIQGFDNAKLMQPKTVKVGVNLNF</sequence>
<dbReference type="Gene3D" id="2.60.40.1120">
    <property type="entry name" value="Carboxypeptidase-like, regulatory domain"/>
    <property type="match status" value="1"/>
</dbReference>
<evidence type="ECO:0000259" key="13">
    <source>
        <dbReference type="Pfam" id="PF07715"/>
    </source>
</evidence>
<proteinExistence type="inferred from homology"/>
<comment type="caution">
    <text evidence="14">The sequence shown here is derived from an EMBL/GenBank/DDBJ whole genome shotgun (WGS) entry which is preliminary data.</text>
</comment>
<dbReference type="InterPro" id="IPR037066">
    <property type="entry name" value="Plug_dom_sf"/>
</dbReference>
<dbReference type="SUPFAM" id="SSF49464">
    <property type="entry name" value="Carboxypeptidase regulatory domain-like"/>
    <property type="match status" value="1"/>
</dbReference>
<dbReference type="Gene3D" id="2.170.130.10">
    <property type="entry name" value="TonB-dependent receptor, plug domain"/>
    <property type="match status" value="1"/>
</dbReference>
<keyword evidence="6 11" id="KW-0798">TonB box</keyword>
<keyword evidence="9 10" id="KW-0998">Cell outer membrane</keyword>
<comment type="similarity">
    <text evidence="10 11">Belongs to the TonB-dependent receptor family.</text>
</comment>
<dbReference type="GO" id="GO:0009279">
    <property type="term" value="C:cell outer membrane"/>
    <property type="evidence" value="ECO:0007669"/>
    <property type="project" value="UniProtKB-SubCell"/>
</dbReference>
<keyword evidence="2 10" id="KW-0813">Transport</keyword>
<dbReference type="PANTHER" id="PTHR30069">
    <property type="entry name" value="TONB-DEPENDENT OUTER MEMBRANE RECEPTOR"/>
    <property type="match status" value="1"/>
</dbReference>
<dbReference type="NCBIfam" id="TIGR04057">
    <property type="entry name" value="SusC_RagA_signa"/>
    <property type="match status" value="1"/>
</dbReference>
<evidence type="ECO:0000313" key="14">
    <source>
        <dbReference type="EMBL" id="KAA3964531.1"/>
    </source>
</evidence>
<dbReference type="InterPro" id="IPR012910">
    <property type="entry name" value="Plug_dom"/>
</dbReference>
<dbReference type="NCBIfam" id="TIGR04056">
    <property type="entry name" value="OMP_RagA_SusC"/>
    <property type="match status" value="1"/>
</dbReference>
<dbReference type="PANTHER" id="PTHR30069:SF29">
    <property type="entry name" value="HEMOGLOBIN AND HEMOGLOBIN-HAPTOGLOBIN-BINDING PROTEIN 1-RELATED"/>
    <property type="match status" value="1"/>
</dbReference>
<dbReference type="RefSeq" id="WP_138293895.1">
    <property type="nucleotide sequence ID" value="NZ_CAKJYT010000018.1"/>
</dbReference>
<evidence type="ECO:0000256" key="1">
    <source>
        <dbReference type="ARBA" id="ARBA00004571"/>
    </source>
</evidence>
<dbReference type="Pfam" id="PF07715">
    <property type="entry name" value="Plug"/>
    <property type="match status" value="1"/>
</dbReference>
<evidence type="ECO:0000256" key="9">
    <source>
        <dbReference type="ARBA" id="ARBA00023237"/>
    </source>
</evidence>
<name>A0A641QEX9_BACOV</name>
<feature type="domain" description="TonB-dependent receptor-like beta-barrel" evidence="12">
    <location>
        <begin position="425"/>
        <end position="873"/>
    </location>
</feature>
<dbReference type="Gene3D" id="2.40.170.20">
    <property type="entry name" value="TonB-dependent receptor, beta-barrel domain"/>
    <property type="match status" value="1"/>
</dbReference>